<dbReference type="Proteomes" id="UP000054532">
    <property type="component" value="Unassembled WGS sequence"/>
</dbReference>
<proteinExistence type="predicted"/>
<reference evidence="1" key="1">
    <citation type="submission" date="2013-11" db="EMBL/GenBank/DDBJ databases">
        <title>The Genome Sequence of Phytophthora parasitica IAC_01/95.</title>
        <authorList>
            <consortium name="The Broad Institute Genomics Platform"/>
            <person name="Russ C."/>
            <person name="Tyler B."/>
            <person name="Panabieres F."/>
            <person name="Shan W."/>
            <person name="Tripathy S."/>
            <person name="Grunwald N."/>
            <person name="Machado M."/>
            <person name="Johnson C.S."/>
            <person name="Arredondo F."/>
            <person name="Hong C."/>
            <person name="Coffey M."/>
            <person name="Young S.K."/>
            <person name="Zeng Q."/>
            <person name="Gargeya S."/>
            <person name="Fitzgerald M."/>
            <person name="Abouelleil A."/>
            <person name="Alvarado L."/>
            <person name="Chapman S.B."/>
            <person name="Gainer-Dewar J."/>
            <person name="Goldberg J."/>
            <person name="Griggs A."/>
            <person name="Gujja S."/>
            <person name="Hansen M."/>
            <person name="Howarth C."/>
            <person name="Imamovic A."/>
            <person name="Ireland A."/>
            <person name="Larimer J."/>
            <person name="McCowan C."/>
            <person name="Murphy C."/>
            <person name="Pearson M."/>
            <person name="Poon T.W."/>
            <person name="Priest M."/>
            <person name="Roberts A."/>
            <person name="Saif S."/>
            <person name="Shea T."/>
            <person name="Sykes S."/>
            <person name="Wortman J."/>
            <person name="Nusbaum C."/>
            <person name="Birren B."/>
        </authorList>
    </citation>
    <scope>NUCLEOTIDE SEQUENCE [LARGE SCALE GENOMIC DNA]</scope>
    <source>
        <strain evidence="1">IAC_01/95</strain>
    </source>
</reference>
<name>W2N3V4_PHYNI</name>
<sequence>MEVPNSFRLYPQHWTVRPISLDIHDFGHRSPSSTAFTGATRADQFAVIDYCEPGSRRWVLYDLQRCV</sequence>
<accession>W2N3V4</accession>
<gene>
    <name evidence="1" type="ORF">L914_11148</name>
</gene>
<dbReference type="AlphaFoldDB" id="W2N3V4"/>
<evidence type="ECO:0000313" key="1">
    <source>
        <dbReference type="EMBL" id="ETM43347.1"/>
    </source>
</evidence>
<dbReference type="EMBL" id="KI693607">
    <property type="protein sequence ID" value="ETM43347.1"/>
    <property type="molecule type" value="Genomic_DNA"/>
</dbReference>
<organism evidence="1">
    <name type="scientific">Phytophthora nicotianae</name>
    <name type="common">Potato buckeye rot agent</name>
    <name type="synonym">Phytophthora parasitica</name>
    <dbReference type="NCBI Taxonomy" id="4792"/>
    <lineage>
        <taxon>Eukaryota</taxon>
        <taxon>Sar</taxon>
        <taxon>Stramenopiles</taxon>
        <taxon>Oomycota</taxon>
        <taxon>Peronosporomycetes</taxon>
        <taxon>Peronosporales</taxon>
        <taxon>Peronosporaceae</taxon>
        <taxon>Phytophthora</taxon>
    </lineage>
</organism>
<protein>
    <submittedName>
        <fullName evidence="1">Uncharacterized protein</fullName>
    </submittedName>
</protein>